<feature type="region of interest" description="Disordered" evidence="1">
    <location>
        <begin position="50"/>
        <end position="78"/>
    </location>
</feature>
<dbReference type="EMBL" id="CAJOAY010031372">
    <property type="protein sequence ID" value="CAF4425288.1"/>
    <property type="molecule type" value="Genomic_DNA"/>
</dbReference>
<protein>
    <submittedName>
        <fullName evidence="2">Uncharacterized protein</fullName>
    </submittedName>
</protein>
<evidence type="ECO:0000313" key="3">
    <source>
        <dbReference type="Proteomes" id="UP000663881"/>
    </source>
</evidence>
<sequence length="78" mass="8743">MDSDNNNNQNNSSSSNECIVLTLSPVRSTSSTGAETPTLTTPKIRLSKVEYTQRKSERDAKKAEEEAIRAEKKRIQEE</sequence>
<gene>
    <name evidence="2" type="ORF">OKA104_LOCUS52761</name>
</gene>
<proteinExistence type="predicted"/>
<organism evidence="2 3">
    <name type="scientific">Adineta steineri</name>
    <dbReference type="NCBI Taxonomy" id="433720"/>
    <lineage>
        <taxon>Eukaryota</taxon>
        <taxon>Metazoa</taxon>
        <taxon>Spiralia</taxon>
        <taxon>Gnathifera</taxon>
        <taxon>Rotifera</taxon>
        <taxon>Eurotatoria</taxon>
        <taxon>Bdelloidea</taxon>
        <taxon>Adinetida</taxon>
        <taxon>Adinetidae</taxon>
        <taxon>Adineta</taxon>
    </lineage>
</organism>
<evidence type="ECO:0000256" key="1">
    <source>
        <dbReference type="SAM" id="MobiDB-lite"/>
    </source>
</evidence>
<dbReference type="Proteomes" id="UP000663881">
    <property type="component" value="Unassembled WGS sequence"/>
</dbReference>
<accession>A0A820QQL2</accession>
<reference evidence="2" key="1">
    <citation type="submission" date="2021-02" db="EMBL/GenBank/DDBJ databases">
        <authorList>
            <person name="Nowell W R."/>
        </authorList>
    </citation>
    <scope>NUCLEOTIDE SEQUENCE</scope>
</reference>
<evidence type="ECO:0000313" key="2">
    <source>
        <dbReference type="EMBL" id="CAF4425288.1"/>
    </source>
</evidence>
<dbReference type="AlphaFoldDB" id="A0A820QQL2"/>
<feature type="non-terminal residue" evidence="2">
    <location>
        <position position="1"/>
    </location>
</feature>
<name>A0A820QQL2_9BILA</name>
<comment type="caution">
    <text evidence="2">The sequence shown here is derived from an EMBL/GenBank/DDBJ whole genome shotgun (WGS) entry which is preliminary data.</text>
</comment>